<name>A0A2Z7BY28_9LAMI</name>
<keyword evidence="3 6" id="KW-0808">Transferase</keyword>
<dbReference type="PANTHER" id="PTHR43900:SF47">
    <property type="entry name" value="GLUTATHIONE S-TRANSFERASE F6-RELATED"/>
    <property type="match status" value="1"/>
</dbReference>
<dbReference type="GO" id="GO:0006749">
    <property type="term" value="P:glutathione metabolic process"/>
    <property type="evidence" value="ECO:0007669"/>
    <property type="project" value="TreeGrafter"/>
</dbReference>
<feature type="domain" description="GST C-terminal" evidence="5">
    <location>
        <begin position="99"/>
        <end position="213"/>
    </location>
</feature>
<dbReference type="Pfam" id="PF00043">
    <property type="entry name" value="GST_C"/>
    <property type="match status" value="1"/>
</dbReference>
<proteinExistence type="inferred from homology"/>
<dbReference type="Gene3D" id="3.40.30.10">
    <property type="entry name" value="Glutaredoxin"/>
    <property type="match status" value="1"/>
</dbReference>
<dbReference type="InterPro" id="IPR036282">
    <property type="entry name" value="Glutathione-S-Trfase_C_sf"/>
</dbReference>
<dbReference type="EC" id="2.5.1.18" evidence="2"/>
<sequence length="213" mass="24382">MGIKVHGATPSTATRRVCACLNEKGLDYEFILVDMRAGEHKKDPFLSLQNHLLIFINFSHAAIWSSARFLRWRPEAFWAINRYIAYTYADNGAPLVSQNPKEMASEFVWMDVEALRYDLPASKLAWELSFKPKMGMPADDVVVEENLSLLSKVLDVYEARLTQSKYLAGNSYTLADLNHLPTLSYLMETRAKAVFYSRPHVRAWCENILERTA</sequence>
<organism evidence="6 7">
    <name type="scientific">Dorcoceras hygrometricum</name>
    <dbReference type="NCBI Taxonomy" id="472368"/>
    <lineage>
        <taxon>Eukaryota</taxon>
        <taxon>Viridiplantae</taxon>
        <taxon>Streptophyta</taxon>
        <taxon>Embryophyta</taxon>
        <taxon>Tracheophyta</taxon>
        <taxon>Spermatophyta</taxon>
        <taxon>Magnoliopsida</taxon>
        <taxon>eudicotyledons</taxon>
        <taxon>Gunneridae</taxon>
        <taxon>Pentapetalae</taxon>
        <taxon>asterids</taxon>
        <taxon>lamiids</taxon>
        <taxon>Lamiales</taxon>
        <taxon>Gesneriaceae</taxon>
        <taxon>Didymocarpoideae</taxon>
        <taxon>Trichosporeae</taxon>
        <taxon>Loxocarpinae</taxon>
        <taxon>Dorcoceras</taxon>
    </lineage>
</organism>
<dbReference type="InterPro" id="IPR010987">
    <property type="entry name" value="Glutathione-S-Trfase_C-like"/>
</dbReference>
<dbReference type="FunFam" id="1.20.1050.10:FF:000004">
    <property type="entry name" value="Glutathione S-transferase F2"/>
    <property type="match status" value="1"/>
</dbReference>
<evidence type="ECO:0000256" key="1">
    <source>
        <dbReference type="ARBA" id="ARBA00010128"/>
    </source>
</evidence>
<dbReference type="InterPro" id="IPR004046">
    <property type="entry name" value="GST_C"/>
</dbReference>
<dbReference type="SUPFAM" id="SSF47616">
    <property type="entry name" value="GST C-terminal domain-like"/>
    <property type="match status" value="1"/>
</dbReference>
<reference evidence="6 7" key="1">
    <citation type="journal article" date="2015" name="Proc. Natl. Acad. Sci. U.S.A.">
        <title>The resurrection genome of Boea hygrometrica: A blueprint for survival of dehydration.</title>
        <authorList>
            <person name="Xiao L."/>
            <person name="Yang G."/>
            <person name="Zhang L."/>
            <person name="Yang X."/>
            <person name="Zhao S."/>
            <person name="Ji Z."/>
            <person name="Zhou Q."/>
            <person name="Hu M."/>
            <person name="Wang Y."/>
            <person name="Chen M."/>
            <person name="Xu Y."/>
            <person name="Jin H."/>
            <person name="Xiao X."/>
            <person name="Hu G."/>
            <person name="Bao F."/>
            <person name="Hu Y."/>
            <person name="Wan P."/>
            <person name="Li L."/>
            <person name="Deng X."/>
            <person name="Kuang T."/>
            <person name="Xiang C."/>
            <person name="Zhu J.K."/>
            <person name="Oliver M.J."/>
            <person name="He Y."/>
        </authorList>
    </citation>
    <scope>NUCLEOTIDE SEQUENCE [LARGE SCALE GENOMIC DNA]</scope>
    <source>
        <strain evidence="7">cv. XS01</strain>
    </source>
</reference>
<dbReference type="PANTHER" id="PTHR43900">
    <property type="entry name" value="GLUTATHIONE S-TRANSFERASE RHO"/>
    <property type="match status" value="1"/>
</dbReference>
<comment type="similarity">
    <text evidence="1">Belongs to the GST superfamily. Phi family.</text>
</comment>
<comment type="catalytic activity">
    <reaction evidence="4">
        <text>RX + glutathione = an S-substituted glutathione + a halide anion + H(+)</text>
        <dbReference type="Rhea" id="RHEA:16437"/>
        <dbReference type="ChEBI" id="CHEBI:15378"/>
        <dbReference type="ChEBI" id="CHEBI:16042"/>
        <dbReference type="ChEBI" id="CHEBI:17792"/>
        <dbReference type="ChEBI" id="CHEBI:57925"/>
        <dbReference type="ChEBI" id="CHEBI:90779"/>
        <dbReference type="EC" id="2.5.1.18"/>
    </reaction>
</comment>
<dbReference type="GO" id="GO:0043295">
    <property type="term" value="F:glutathione binding"/>
    <property type="evidence" value="ECO:0007669"/>
    <property type="project" value="TreeGrafter"/>
</dbReference>
<evidence type="ECO:0000256" key="2">
    <source>
        <dbReference type="ARBA" id="ARBA00012452"/>
    </source>
</evidence>
<evidence type="ECO:0000256" key="4">
    <source>
        <dbReference type="ARBA" id="ARBA00047960"/>
    </source>
</evidence>
<protein>
    <recommendedName>
        <fullName evidence="2">glutathione transferase</fullName>
        <ecNumber evidence="2">2.5.1.18</ecNumber>
    </recommendedName>
</protein>
<evidence type="ECO:0000259" key="5">
    <source>
        <dbReference type="PROSITE" id="PS50405"/>
    </source>
</evidence>
<dbReference type="OrthoDB" id="422574at2759"/>
<dbReference type="GO" id="GO:0009407">
    <property type="term" value="P:toxin catabolic process"/>
    <property type="evidence" value="ECO:0007669"/>
    <property type="project" value="UniProtKB-ARBA"/>
</dbReference>
<dbReference type="PROSITE" id="PS50405">
    <property type="entry name" value="GST_CTER"/>
    <property type="match status" value="1"/>
</dbReference>
<keyword evidence="7" id="KW-1185">Reference proteome</keyword>
<dbReference type="GO" id="GO:0005737">
    <property type="term" value="C:cytoplasm"/>
    <property type="evidence" value="ECO:0007669"/>
    <property type="project" value="TreeGrafter"/>
</dbReference>
<dbReference type="AlphaFoldDB" id="A0A2Z7BY28"/>
<dbReference type="SUPFAM" id="SSF52833">
    <property type="entry name" value="Thioredoxin-like"/>
    <property type="match status" value="1"/>
</dbReference>
<dbReference type="Gene3D" id="1.20.1050.10">
    <property type="match status" value="1"/>
</dbReference>
<dbReference type="InterPro" id="IPR034347">
    <property type="entry name" value="GST_Phi_C"/>
</dbReference>
<evidence type="ECO:0000313" key="6">
    <source>
        <dbReference type="EMBL" id="KZV39304.1"/>
    </source>
</evidence>
<gene>
    <name evidence="6" type="ORF">F511_18362</name>
</gene>
<evidence type="ECO:0000256" key="3">
    <source>
        <dbReference type="ARBA" id="ARBA00022679"/>
    </source>
</evidence>
<accession>A0A2Z7BY28</accession>
<dbReference type="GO" id="GO:0004364">
    <property type="term" value="F:glutathione transferase activity"/>
    <property type="evidence" value="ECO:0007669"/>
    <property type="project" value="UniProtKB-EC"/>
</dbReference>
<dbReference type="EMBL" id="KV001281">
    <property type="protein sequence ID" value="KZV39304.1"/>
    <property type="molecule type" value="Genomic_DNA"/>
</dbReference>
<dbReference type="Proteomes" id="UP000250235">
    <property type="component" value="Unassembled WGS sequence"/>
</dbReference>
<dbReference type="InterPro" id="IPR036249">
    <property type="entry name" value="Thioredoxin-like_sf"/>
</dbReference>
<dbReference type="CDD" id="cd03187">
    <property type="entry name" value="GST_C_Phi"/>
    <property type="match status" value="1"/>
</dbReference>
<evidence type="ECO:0000313" key="7">
    <source>
        <dbReference type="Proteomes" id="UP000250235"/>
    </source>
</evidence>